<evidence type="ECO:0000313" key="2">
    <source>
        <dbReference type="Proteomes" id="UP000536711"/>
    </source>
</evidence>
<proteinExistence type="predicted"/>
<dbReference type="SUPFAM" id="SSF89372">
    <property type="entry name" value="Fucose-specific lectin"/>
    <property type="match status" value="1"/>
</dbReference>
<keyword evidence="2" id="KW-1185">Reference proteome</keyword>
<dbReference type="AlphaFoldDB" id="A0A8H4JX49"/>
<dbReference type="PANTHER" id="PTHR34706">
    <property type="entry name" value="SLR1338 PROTEIN"/>
    <property type="match status" value="1"/>
</dbReference>
<name>A0A8H4JX49_9HYPO</name>
<dbReference type="PANTHER" id="PTHR34706:SF3">
    <property type="entry name" value="ANKYRIN REPEAT PROTEIN (AFU_ORTHOLOGUE AFUA_7G06200)"/>
    <property type="match status" value="1"/>
</dbReference>
<dbReference type="OrthoDB" id="5367135at2759"/>
<dbReference type="EMBL" id="JAADJF010000093">
    <property type="protein sequence ID" value="KAF4439392.1"/>
    <property type="molecule type" value="Genomic_DNA"/>
</dbReference>
<reference evidence="1 2" key="1">
    <citation type="submission" date="2020-01" db="EMBL/GenBank/DDBJ databases">
        <title>Identification and distribution of gene clusters putatively required for synthesis of sphingolipid metabolism inhibitors in phylogenetically diverse species of the filamentous fungus Fusarium.</title>
        <authorList>
            <person name="Kim H.-S."/>
            <person name="Busman M."/>
            <person name="Brown D.W."/>
            <person name="Divon H."/>
            <person name="Uhlig S."/>
            <person name="Proctor R.H."/>
        </authorList>
    </citation>
    <scope>NUCLEOTIDE SEQUENCE [LARGE SCALE GENOMIC DNA]</scope>
    <source>
        <strain evidence="1 2">NRRL 13308</strain>
    </source>
</reference>
<sequence length="558" mass="61176">MSGDVRTLARALRSASHNTLPNGDLTLLEIHGRRLVEKVYDGEELKDQRMVANDLREDSTAAYALAKDRTFAVYVGDDGIIKVSEFDEDSEEWDEADLEGLGDVPVHDESHVAVAGLPSMNLVLYQAHDGTIKTIKHDKDADIWTEEFDIPGLAATGTPIAGFSTDEALIVSFFGDDNEIHVHSRDFETGDWTEETIPDSSFNDTVNSIIVAKDKDSGDFEAYVLTANTVYNITKTSSRDTVGSFNRDEDFVLSTNAESEAVAAAAARATRAAATAATADALVPVASLVGDVGLETLIWMLCVQMRPSWYREICYHIGQAPPDQTLAQALDNPTTIDDFQKGVEKYVEDSDLGQLFAPGNNYLQKVAEKAIKLKDDPSNHPKEPEQMKGLVKLALYQPIFYCNDSGSMQANIVDANGNVVSTRIEGMRSLVQRMARIATRLVPDSSGAHLRFINSDDQENDPTADQIDACMQFQPGCRANIGTDLKKKVLGPLIFKKLEQDGKIDRPFLVLTITDATMFLISQVGNDPHADKFLDSLSGDSAINRVLFRSSAPAREVY</sequence>
<gene>
    <name evidence="1" type="ORF">FACUT_4147</name>
</gene>
<accession>A0A8H4JX49</accession>
<organism evidence="1 2">
    <name type="scientific">Fusarium acutatum</name>
    <dbReference type="NCBI Taxonomy" id="78861"/>
    <lineage>
        <taxon>Eukaryota</taxon>
        <taxon>Fungi</taxon>
        <taxon>Dikarya</taxon>
        <taxon>Ascomycota</taxon>
        <taxon>Pezizomycotina</taxon>
        <taxon>Sordariomycetes</taxon>
        <taxon>Hypocreomycetidae</taxon>
        <taxon>Hypocreales</taxon>
        <taxon>Nectriaceae</taxon>
        <taxon>Fusarium</taxon>
        <taxon>Fusarium fujikuroi species complex</taxon>
    </lineage>
</organism>
<dbReference type="Proteomes" id="UP000536711">
    <property type="component" value="Unassembled WGS sequence"/>
</dbReference>
<dbReference type="Gene3D" id="2.120.10.70">
    <property type="entry name" value="Fucose-specific lectin"/>
    <property type="match status" value="1"/>
</dbReference>
<comment type="caution">
    <text evidence="1">The sequence shown here is derived from an EMBL/GenBank/DDBJ whole genome shotgun (WGS) entry which is preliminary data.</text>
</comment>
<evidence type="ECO:0000313" key="1">
    <source>
        <dbReference type="EMBL" id="KAF4439392.1"/>
    </source>
</evidence>
<protein>
    <submittedName>
        <fullName evidence="1">Ankyrin repeat</fullName>
    </submittedName>
</protein>